<accession>A0A3P7LCB3</accession>
<evidence type="ECO:0000313" key="8">
    <source>
        <dbReference type="Proteomes" id="UP000281553"/>
    </source>
</evidence>
<keyword evidence="3 4" id="KW-0326">Glycosidase</keyword>
<feature type="chain" id="PRO_5018050556" description="Glycoside hydrolase family 5 domain-containing protein" evidence="5">
    <location>
        <begin position="18"/>
        <end position="207"/>
    </location>
</feature>
<feature type="domain" description="Glycoside hydrolase family 5" evidence="6">
    <location>
        <begin position="81"/>
        <end position="195"/>
    </location>
</feature>
<dbReference type="Proteomes" id="UP000281553">
    <property type="component" value="Unassembled WGS sequence"/>
</dbReference>
<dbReference type="Gene3D" id="3.20.20.80">
    <property type="entry name" value="Glycosidases"/>
    <property type="match status" value="1"/>
</dbReference>
<evidence type="ECO:0000256" key="4">
    <source>
        <dbReference type="RuleBase" id="RU361153"/>
    </source>
</evidence>
<protein>
    <recommendedName>
        <fullName evidence="6">Glycoside hydrolase family 5 domain-containing protein</fullName>
    </recommendedName>
</protein>
<keyword evidence="2 4" id="KW-0378">Hydrolase</keyword>
<dbReference type="PANTHER" id="PTHR31308">
    <property type="match status" value="1"/>
</dbReference>
<dbReference type="PROSITE" id="PS00659">
    <property type="entry name" value="GLYCOSYL_HYDROL_F5"/>
    <property type="match status" value="1"/>
</dbReference>
<dbReference type="GO" id="GO:0000272">
    <property type="term" value="P:polysaccharide catabolic process"/>
    <property type="evidence" value="ECO:0007669"/>
    <property type="project" value="InterPro"/>
</dbReference>
<dbReference type="InterPro" id="IPR001547">
    <property type="entry name" value="Glyco_hydro_5"/>
</dbReference>
<dbReference type="InterPro" id="IPR017853">
    <property type="entry name" value="GH"/>
</dbReference>
<keyword evidence="5" id="KW-0732">Signal</keyword>
<reference evidence="7 8" key="1">
    <citation type="submission" date="2018-11" db="EMBL/GenBank/DDBJ databases">
        <authorList>
            <consortium name="Pathogen Informatics"/>
        </authorList>
    </citation>
    <scope>NUCLEOTIDE SEQUENCE [LARGE SCALE GENOMIC DNA]</scope>
</reference>
<dbReference type="EMBL" id="UYRU01060069">
    <property type="protein sequence ID" value="VDN14695.1"/>
    <property type="molecule type" value="Genomic_DNA"/>
</dbReference>
<evidence type="ECO:0000256" key="1">
    <source>
        <dbReference type="ARBA" id="ARBA00005641"/>
    </source>
</evidence>
<keyword evidence="8" id="KW-1185">Reference proteome</keyword>
<dbReference type="GO" id="GO:0004553">
    <property type="term" value="F:hydrolase activity, hydrolyzing O-glycosyl compounds"/>
    <property type="evidence" value="ECO:0007669"/>
    <property type="project" value="InterPro"/>
</dbReference>
<evidence type="ECO:0000256" key="5">
    <source>
        <dbReference type="SAM" id="SignalP"/>
    </source>
</evidence>
<dbReference type="Pfam" id="PF00150">
    <property type="entry name" value="Cellulase"/>
    <property type="match status" value="1"/>
</dbReference>
<organism evidence="7 8">
    <name type="scientific">Dibothriocephalus latus</name>
    <name type="common">Fish tapeworm</name>
    <name type="synonym">Diphyllobothrium latum</name>
    <dbReference type="NCBI Taxonomy" id="60516"/>
    <lineage>
        <taxon>Eukaryota</taxon>
        <taxon>Metazoa</taxon>
        <taxon>Spiralia</taxon>
        <taxon>Lophotrochozoa</taxon>
        <taxon>Platyhelminthes</taxon>
        <taxon>Cestoda</taxon>
        <taxon>Eucestoda</taxon>
        <taxon>Diphyllobothriidea</taxon>
        <taxon>Diphyllobothriidae</taxon>
        <taxon>Dibothriocephalus</taxon>
    </lineage>
</organism>
<sequence>MVPVVPALLFCLHLCSAQITEKISLNANGDFVNPSGHRMLFHGFNSVYKKPPFYNDLDGQDHRLNYYKQWGFNVVRLGAQVDNFSKYGIYVILDMHQDSLSTMFGSYDAIPKWLLESYPKPIWFLRYPWPHTKNASGDWEGYTTYACQKAFQCMYDNEKNTWEYWGDFWETVAKRFKDKVNVLGYELINEPFAGNIYTNPLRAIPGK</sequence>
<dbReference type="InterPro" id="IPR052066">
    <property type="entry name" value="Glycosphingolipid_Hydrolases"/>
</dbReference>
<gene>
    <name evidence="7" type="ORF">DILT_LOCUS10526</name>
</gene>
<evidence type="ECO:0000256" key="2">
    <source>
        <dbReference type="ARBA" id="ARBA00022801"/>
    </source>
</evidence>
<dbReference type="PANTHER" id="PTHR31308:SF3">
    <property type="entry name" value="ENDOGLYCOCERAMIDASE"/>
    <property type="match status" value="1"/>
</dbReference>
<dbReference type="InterPro" id="IPR018087">
    <property type="entry name" value="Glyco_hydro_5_CS"/>
</dbReference>
<feature type="signal peptide" evidence="5">
    <location>
        <begin position="1"/>
        <end position="17"/>
    </location>
</feature>
<dbReference type="SUPFAM" id="SSF51445">
    <property type="entry name" value="(Trans)glycosidases"/>
    <property type="match status" value="1"/>
</dbReference>
<evidence type="ECO:0000313" key="7">
    <source>
        <dbReference type="EMBL" id="VDN14695.1"/>
    </source>
</evidence>
<evidence type="ECO:0000256" key="3">
    <source>
        <dbReference type="ARBA" id="ARBA00023295"/>
    </source>
</evidence>
<proteinExistence type="inferred from homology"/>
<dbReference type="OrthoDB" id="1887033at2759"/>
<name>A0A3P7LCB3_DIBLA</name>
<dbReference type="AlphaFoldDB" id="A0A3P7LCB3"/>
<comment type="similarity">
    <text evidence="1 4">Belongs to the glycosyl hydrolase 5 (cellulase A) family.</text>
</comment>
<evidence type="ECO:0000259" key="6">
    <source>
        <dbReference type="Pfam" id="PF00150"/>
    </source>
</evidence>